<evidence type="ECO:0000256" key="6">
    <source>
        <dbReference type="ARBA" id="ARBA00076959"/>
    </source>
</evidence>
<dbReference type="GO" id="GO:0031956">
    <property type="term" value="F:medium-chain fatty acid-CoA ligase activity"/>
    <property type="evidence" value="ECO:0007669"/>
    <property type="project" value="TreeGrafter"/>
</dbReference>
<dbReference type="Proteomes" id="UP000465866">
    <property type="component" value="Chromosome"/>
</dbReference>
<evidence type="ECO:0000256" key="1">
    <source>
        <dbReference type="ARBA" id="ARBA00006432"/>
    </source>
</evidence>
<feature type="domain" description="AMP-binding enzyme C-terminal" evidence="10">
    <location>
        <begin position="439"/>
        <end position="514"/>
    </location>
</feature>
<comment type="catalytic activity">
    <reaction evidence="4">
        <text>a long-chain fatty acid + ATP + CoA = a long-chain fatty acyl-CoA + AMP + diphosphate</text>
        <dbReference type="Rhea" id="RHEA:15421"/>
        <dbReference type="ChEBI" id="CHEBI:30616"/>
        <dbReference type="ChEBI" id="CHEBI:33019"/>
        <dbReference type="ChEBI" id="CHEBI:57287"/>
        <dbReference type="ChEBI" id="CHEBI:57560"/>
        <dbReference type="ChEBI" id="CHEBI:83139"/>
        <dbReference type="ChEBI" id="CHEBI:456215"/>
        <dbReference type="EC" id="6.2.1.3"/>
    </reaction>
</comment>
<dbReference type="InterPro" id="IPR042099">
    <property type="entry name" value="ANL_N_sf"/>
</dbReference>
<dbReference type="Gene3D" id="3.40.50.12780">
    <property type="entry name" value="N-terminal domain of ligase-like"/>
    <property type="match status" value="1"/>
</dbReference>
<dbReference type="InterPro" id="IPR000873">
    <property type="entry name" value="AMP-dep_synth/lig_dom"/>
</dbReference>
<protein>
    <recommendedName>
        <fullName evidence="5">Long-chain-fatty-acid--CoA ligase FadD13</fullName>
        <ecNumber evidence="3">6.2.1.3</ecNumber>
    </recommendedName>
    <alternativeName>
        <fullName evidence="6">Fatty acyl-CoA ligase</fullName>
    </alternativeName>
    <alternativeName>
        <fullName evidence="8">Fatty acyl-CoA synthetase</fullName>
    </alternativeName>
    <alternativeName>
        <fullName evidence="7">Very-long-chain fatty-acyl-CoA synthetase</fullName>
    </alternativeName>
</protein>
<proteinExistence type="inferred from homology"/>
<sequence>MNQIRDRLAAARVLQRRGMVDLLRPDEAVRAFLALRRYGAFGGLLANAADRFGDAPALTDERGTLSFSELDRNSNALARALAAKGIRSGAVVAALHRNSRHLMATVGAANKLGVRLVLMNSGFAGPQLADVAAREQVSCVLADEEFRELLDVLPSDTVRIVGDQHDELIDGQSTSPLPAPRQPGGLVLLTSGTTGTPKGAPRNRIDPLQSAQVLDRIPWPRNGTYCVAAPLFHATGLATCALGLALGNQVAMASRFDPESTLKAIAEHRASTLILVPTMLQRILDLGPEAVAQYDTSSLKVVFAAGSSLSPDLCRRTDDAFGPVLYNLYGSTEVAVATVATPQELRHAPGTVGRPPLGCTLAAYDEQRRRITEPGRVGTLFVSSGLSFSGYTDGGHKEIVDGLLSTGDTGHFDETGLWFVDGRDDDMIVSGGENVFPLEVENLLADHPGVIEAAVIGVDDAEFGKRLAAFVVSREDSGPDADEIKSYVRAHLARHKIPRDVVFIDQLPRNETGKVLRKKLIEH</sequence>
<evidence type="ECO:0000256" key="4">
    <source>
        <dbReference type="ARBA" id="ARBA00036813"/>
    </source>
</evidence>
<comment type="similarity">
    <text evidence="1">Belongs to the ATP-dependent AMP-binding enzyme family.</text>
</comment>
<feature type="domain" description="AMP-dependent synthetase/ligase" evidence="9">
    <location>
        <begin position="46"/>
        <end position="391"/>
    </location>
</feature>
<evidence type="ECO:0000259" key="9">
    <source>
        <dbReference type="Pfam" id="PF00501"/>
    </source>
</evidence>
<evidence type="ECO:0000313" key="12">
    <source>
        <dbReference type="Proteomes" id="UP000465866"/>
    </source>
</evidence>
<accession>A0A7I7KRZ9</accession>
<dbReference type="GO" id="GO:0004467">
    <property type="term" value="F:long-chain fatty acid-CoA ligase activity"/>
    <property type="evidence" value="ECO:0007669"/>
    <property type="project" value="UniProtKB-EC"/>
</dbReference>
<dbReference type="EC" id="6.2.1.3" evidence="3"/>
<dbReference type="PROSITE" id="PS00455">
    <property type="entry name" value="AMP_BINDING"/>
    <property type="match status" value="1"/>
</dbReference>
<dbReference type="InterPro" id="IPR025110">
    <property type="entry name" value="AMP-bd_C"/>
</dbReference>
<dbReference type="EMBL" id="AP022569">
    <property type="protein sequence ID" value="BBX44122.1"/>
    <property type="molecule type" value="Genomic_DNA"/>
</dbReference>
<dbReference type="InterPro" id="IPR045851">
    <property type="entry name" value="AMP-bd_C_sf"/>
</dbReference>
<dbReference type="Pfam" id="PF00501">
    <property type="entry name" value="AMP-binding"/>
    <property type="match status" value="1"/>
</dbReference>
<keyword evidence="2" id="KW-0436">Ligase</keyword>
<dbReference type="AlphaFoldDB" id="A0A7I7KRZ9"/>
<dbReference type="PANTHER" id="PTHR43201:SF5">
    <property type="entry name" value="MEDIUM-CHAIN ACYL-COA LIGASE ACSF2, MITOCHONDRIAL"/>
    <property type="match status" value="1"/>
</dbReference>
<evidence type="ECO:0000256" key="7">
    <source>
        <dbReference type="ARBA" id="ARBA00080667"/>
    </source>
</evidence>
<evidence type="ECO:0000259" key="10">
    <source>
        <dbReference type="Pfam" id="PF13193"/>
    </source>
</evidence>
<keyword evidence="12" id="KW-1185">Reference proteome</keyword>
<evidence type="ECO:0000256" key="5">
    <source>
        <dbReference type="ARBA" id="ARBA00069710"/>
    </source>
</evidence>
<name>A0A7I7KRZ9_9MYCO</name>
<dbReference type="Pfam" id="PF13193">
    <property type="entry name" value="AMP-binding_C"/>
    <property type="match status" value="1"/>
</dbReference>
<evidence type="ECO:0000313" key="11">
    <source>
        <dbReference type="EMBL" id="BBX44122.1"/>
    </source>
</evidence>
<dbReference type="SUPFAM" id="SSF56801">
    <property type="entry name" value="Acetyl-CoA synthetase-like"/>
    <property type="match status" value="1"/>
</dbReference>
<dbReference type="PANTHER" id="PTHR43201">
    <property type="entry name" value="ACYL-COA SYNTHETASE"/>
    <property type="match status" value="1"/>
</dbReference>
<dbReference type="Gene3D" id="3.30.300.30">
    <property type="match status" value="1"/>
</dbReference>
<evidence type="ECO:0000256" key="3">
    <source>
        <dbReference type="ARBA" id="ARBA00026121"/>
    </source>
</evidence>
<evidence type="ECO:0000256" key="2">
    <source>
        <dbReference type="ARBA" id="ARBA00022598"/>
    </source>
</evidence>
<evidence type="ECO:0000256" key="8">
    <source>
        <dbReference type="ARBA" id="ARBA00083882"/>
    </source>
</evidence>
<gene>
    <name evidence="11" type="ORF">MCOO_01370</name>
</gene>
<dbReference type="InterPro" id="IPR020845">
    <property type="entry name" value="AMP-binding_CS"/>
</dbReference>
<dbReference type="FunFam" id="3.30.300.30:FF:000008">
    <property type="entry name" value="2,3-dihydroxybenzoate-AMP ligase"/>
    <property type="match status" value="1"/>
</dbReference>
<reference evidence="11 12" key="1">
    <citation type="journal article" date="2019" name="Emerg. Microbes Infect.">
        <title>Comprehensive subspecies identification of 175 nontuberculous mycobacteria species based on 7547 genomic profiles.</title>
        <authorList>
            <person name="Matsumoto Y."/>
            <person name="Kinjo T."/>
            <person name="Motooka D."/>
            <person name="Nabeya D."/>
            <person name="Jung N."/>
            <person name="Uechi K."/>
            <person name="Horii T."/>
            <person name="Iida T."/>
            <person name="Fujita J."/>
            <person name="Nakamura S."/>
        </authorList>
    </citation>
    <scope>NUCLEOTIDE SEQUENCE [LARGE SCALE GENOMIC DNA]</scope>
    <source>
        <strain evidence="11 12">JCM 12404</strain>
    </source>
</reference>
<dbReference type="KEGG" id="mcoo:MCOO_01370"/>
<organism evidence="11 12">
    <name type="scientific">Mycobacterium cookii</name>
    <dbReference type="NCBI Taxonomy" id="1775"/>
    <lineage>
        <taxon>Bacteria</taxon>
        <taxon>Bacillati</taxon>
        <taxon>Actinomycetota</taxon>
        <taxon>Actinomycetes</taxon>
        <taxon>Mycobacteriales</taxon>
        <taxon>Mycobacteriaceae</taxon>
        <taxon>Mycobacterium</taxon>
    </lineage>
</organism>
<dbReference type="CDD" id="cd04433">
    <property type="entry name" value="AFD_class_I"/>
    <property type="match status" value="1"/>
</dbReference>